<feature type="transmembrane region" description="Helical" evidence="1">
    <location>
        <begin position="176"/>
        <end position="197"/>
    </location>
</feature>
<keyword evidence="1" id="KW-0472">Membrane</keyword>
<dbReference type="EMBL" id="SOFL01000012">
    <property type="protein sequence ID" value="TFC04806.1"/>
    <property type="molecule type" value="Genomic_DNA"/>
</dbReference>
<evidence type="ECO:0000256" key="1">
    <source>
        <dbReference type="SAM" id="Phobius"/>
    </source>
</evidence>
<proteinExistence type="predicted"/>
<evidence type="ECO:0008006" key="4">
    <source>
        <dbReference type="Google" id="ProtNLM"/>
    </source>
</evidence>
<feature type="transmembrane region" description="Helical" evidence="1">
    <location>
        <begin position="107"/>
        <end position="126"/>
    </location>
</feature>
<name>A0A4R8WCH5_9MICO</name>
<dbReference type="Proteomes" id="UP000297907">
    <property type="component" value="Unassembled WGS sequence"/>
</dbReference>
<keyword evidence="3" id="KW-1185">Reference proteome</keyword>
<feature type="transmembrane region" description="Helical" evidence="1">
    <location>
        <begin position="41"/>
        <end position="66"/>
    </location>
</feature>
<comment type="caution">
    <text evidence="2">The sequence shown here is derived from an EMBL/GenBank/DDBJ whole genome shotgun (WGS) entry which is preliminary data.</text>
</comment>
<dbReference type="RefSeq" id="WP_134452765.1">
    <property type="nucleotide sequence ID" value="NZ_SOFL01000012.1"/>
</dbReference>
<dbReference type="InterPro" id="IPR049713">
    <property type="entry name" value="Pr6Pr-like"/>
</dbReference>
<dbReference type="OrthoDB" id="9809977at2"/>
<accession>A0A4R8WCH5</accession>
<keyword evidence="1" id="KW-0812">Transmembrane</keyword>
<evidence type="ECO:0000313" key="3">
    <source>
        <dbReference type="Proteomes" id="UP000297907"/>
    </source>
</evidence>
<organism evidence="2 3">
    <name type="scientific">Cryobacterium adonitolivorans</name>
    <dbReference type="NCBI Taxonomy" id="1259189"/>
    <lineage>
        <taxon>Bacteria</taxon>
        <taxon>Bacillati</taxon>
        <taxon>Actinomycetota</taxon>
        <taxon>Actinomycetes</taxon>
        <taxon>Micrococcales</taxon>
        <taxon>Microbacteriaceae</taxon>
        <taxon>Cryobacterium</taxon>
    </lineage>
</organism>
<keyword evidence="1" id="KW-1133">Transmembrane helix</keyword>
<protein>
    <recommendedName>
        <fullName evidence="4">F420-dependent oxidoreductase</fullName>
    </recommendedName>
</protein>
<feature type="transmembrane region" description="Helical" evidence="1">
    <location>
        <begin position="73"/>
        <end position="95"/>
    </location>
</feature>
<feature type="transmembrane region" description="Helical" evidence="1">
    <location>
        <begin position="138"/>
        <end position="156"/>
    </location>
</feature>
<gene>
    <name evidence="2" type="ORF">E3O42_04740</name>
</gene>
<sequence>MTVPALSVVVLRLLAAGFTLVAVTATFLSTAARTTINPFNFFGFFTIQSNLLAAAALLLTAVLCLLGRPVPGWLTLARAATTGYMIVVGLVYNTLLTGLAGGVELPWANTVLHVVFPLYCLLDWVLFADRGPQPWRRLWVVLIYPVLWCAVVLVRGATDGWVPYPFLNPATGYGSVFGYVLLIAVTVIVAGAAVFGLSRLRPVAVGPVGSRPAEQATRRG</sequence>
<evidence type="ECO:0000313" key="2">
    <source>
        <dbReference type="EMBL" id="TFC04806.1"/>
    </source>
</evidence>
<dbReference type="NCBIfam" id="NF038065">
    <property type="entry name" value="Pr6Pr"/>
    <property type="match status" value="1"/>
</dbReference>
<dbReference type="AlphaFoldDB" id="A0A4R8WCH5"/>
<reference evidence="2 3" key="1">
    <citation type="submission" date="2019-03" db="EMBL/GenBank/DDBJ databases">
        <title>Genomics of glacier-inhabiting Cryobacterium strains.</title>
        <authorList>
            <person name="Liu Q."/>
            <person name="Xin Y.-H."/>
        </authorList>
    </citation>
    <scope>NUCLEOTIDE SEQUENCE [LARGE SCALE GENOMIC DNA]</scope>
    <source>
        <strain evidence="2 3">RHLS22-1</strain>
    </source>
</reference>